<protein>
    <recommendedName>
        <fullName evidence="5">Secreted protein</fullName>
    </recommendedName>
</protein>
<dbReference type="InParanoid" id="F4R8Z8"/>
<dbReference type="EMBL" id="GL883093">
    <property type="protein sequence ID" value="EGG11242.1"/>
    <property type="molecule type" value="Genomic_DNA"/>
</dbReference>
<feature type="compositionally biased region" description="Polar residues" evidence="1">
    <location>
        <begin position="88"/>
        <end position="105"/>
    </location>
</feature>
<evidence type="ECO:0008006" key="5">
    <source>
        <dbReference type="Google" id="ProtNLM"/>
    </source>
</evidence>
<feature type="chain" id="PRO_5003321444" description="Secreted protein" evidence="2">
    <location>
        <begin position="22"/>
        <end position="168"/>
    </location>
</feature>
<dbReference type="GeneID" id="18921743"/>
<name>F4R8Z8_MELLP</name>
<evidence type="ECO:0000256" key="1">
    <source>
        <dbReference type="SAM" id="MobiDB-lite"/>
    </source>
</evidence>
<sequence length="168" mass="18160">MAVQLMVMITLLPIMYQKIPSQITAPNHDHHANVKLVTDEPPAQIPIPGAEELQAYQEILDAQIPARKKSKRKMSTKDNLIAEERALDSSSSDDAPTGSTSTKGQGATRALDDLPTPLPYVSPAHAKNPARKISQRKSSKKYDLTAEERALDSSSSDDAPTGSTSTKV</sequence>
<organism evidence="4">
    <name type="scientific">Melampsora larici-populina (strain 98AG31 / pathotype 3-4-7)</name>
    <name type="common">Poplar leaf rust fungus</name>
    <dbReference type="NCBI Taxonomy" id="747676"/>
    <lineage>
        <taxon>Eukaryota</taxon>
        <taxon>Fungi</taxon>
        <taxon>Dikarya</taxon>
        <taxon>Basidiomycota</taxon>
        <taxon>Pucciniomycotina</taxon>
        <taxon>Pucciniomycetes</taxon>
        <taxon>Pucciniales</taxon>
        <taxon>Melampsoraceae</taxon>
        <taxon>Melampsora</taxon>
    </lineage>
</organism>
<keyword evidence="2" id="KW-0732">Signal</keyword>
<accession>F4R8Z8</accession>
<feature type="compositionally biased region" description="Polar residues" evidence="1">
    <location>
        <begin position="152"/>
        <end position="168"/>
    </location>
</feature>
<dbReference type="HOGENOM" id="CLU_1586853_0_0_1"/>
<feature type="compositionally biased region" description="Basic and acidic residues" evidence="1">
    <location>
        <begin position="140"/>
        <end position="151"/>
    </location>
</feature>
<evidence type="ECO:0000313" key="3">
    <source>
        <dbReference type="EMBL" id="EGG11242.1"/>
    </source>
</evidence>
<reference evidence="4" key="1">
    <citation type="journal article" date="2011" name="Proc. Natl. Acad. Sci. U.S.A.">
        <title>Obligate biotrophy features unraveled by the genomic analysis of rust fungi.</title>
        <authorList>
            <person name="Duplessis S."/>
            <person name="Cuomo C.A."/>
            <person name="Lin Y.-C."/>
            <person name="Aerts A."/>
            <person name="Tisserant E."/>
            <person name="Veneault-Fourrey C."/>
            <person name="Joly D.L."/>
            <person name="Hacquard S."/>
            <person name="Amselem J."/>
            <person name="Cantarel B.L."/>
            <person name="Chiu R."/>
            <person name="Coutinho P.M."/>
            <person name="Feau N."/>
            <person name="Field M."/>
            <person name="Frey P."/>
            <person name="Gelhaye E."/>
            <person name="Goldberg J."/>
            <person name="Grabherr M.G."/>
            <person name="Kodira C.D."/>
            <person name="Kohler A."/>
            <person name="Kuees U."/>
            <person name="Lindquist E.A."/>
            <person name="Lucas S.M."/>
            <person name="Mago R."/>
            <person name="Mauceli E."/>
            <person name="Morin E."/>
            <person name="Murat C."/>
            <person name="Pangilinan J.L."/>
            <person name="Park R."/>
            <person name="Pearson M."/>
            <person name="Quesneville H."/>
            <person name="Rouhier N."/>
            <person name="Sakthikumar S."/>
            <person name="Salamov A.A."/>
            <person name="Schmutz J."/>
            <person name="Selles B."/>
            <person name="Shapiro H."/>
            <person name="Tanguay P."/>
            <person name="Tuskan G.A."/>
            <person name="Henrissat B."/>
            <person name="Van de Peer Y."/>
            <person name="Rouze P."/>
            <person name="Ellis J.G."/>
            <person name="Dodds P.N."/>
            <person name="Schein J.E."/>
            <person name="Zhong S."/>
            <person name="Hamelin R.C."/>
            <person name="Grigoriev I.V."/>
            <person name="Szabo L.J."/>
            <person name="Martin F."/>
        </authorList>
    </citation>
    <scope>NUCLEOTIDE SEQUENCE [LARGE SCALE GENOMIC DNA]</scope>
    <source>
        <strain evidence="4">98AG31 / pathotype 3-4-7</strain>
    </source>
</reference>
<feature type="compositionally biased region" description="Basic residues" evidence="1">
    <location>
        <begin position="128"/>
        <end position="139"/>
    </location>
</feature>
<evidence type="ECO:0000313" key="4">
    <source>
        <dbReference type="Proteomes" id="UP000001072"/>
    </source>
</evidence>
<gene>
    <name evidence="3" type="ORF">MELLADRAFT_102662</name>
</gene>
<dbReference type="VEuPathDB" id="FungiDB:MELLADRAFT_102662"/>
<feature type="region of interest" description="Disordered" evidence="1">
    <location>
        <begin position="65"/>
        <end position="168"/>
    </location>
</feature>
<evidence type="ECO:0000256" key="2">
    <source>
        <dbReference type="SAM" id="SignalP"/>
    </source>
</evidence>
<dbReference type="RefSeq" id="XP_007405844.1">
    <property type="nucleotide sequence ID" value="XM_007405782.1"/>
</dbReference>
<dbReference type="KEGG" id="mlr:MELLADRAFT_102662"/>
<dbReference type="Proteomes" id="UP000001072">
    <property type="component" value="Unassembled WGS sequence"/>
</dbReference>
<feature type="signal peptide" evidence="2">
    <location>
        <begin position="1"/>
        <end position="21"/>
    </location>
</feature>
<dbReference type="AlphaFoldDB" id="F4R8Z8"/>
<keyword evidence="4" id="KW-1185">Reference proteome</keyword>
<proteinExistence type="predicted"/>